<reference evidence="7" key="1">
    <citation type="journal article" date="2020" name="mSystems">
        <title>Genome- and Community-Level Interaction Insights into Carbon Utilization and Element Cycling Functions of Hydrothermarchaeota in Hydrothermal Sediment.</title>
        <authorList>
            <person name="Zhou Z."/>
            <person name="Liu Y."/>
            <person name="Xu W."/>
            <person name="Pan J."/>
            <person name="Luo Z.H."/>
            <person name="Li M."/>
        </authorList>
    </citation>
    <scope>NUCLEOTIDE SEQUENCE [LARGE SCALE GENOMIC DNA]</scope>
    <source>
        <strain evidence="7">SpSt-1116</strain>
    </source>
</reference>
<dbReference type="GO" id="GO:0003723">
    <property type="term" value="F:RNA binding"/>
    <property type="evidence" value="ECO:0007669"/>
    <property type="project" value="UniProtKB-UniRule"/>
</dbReference>
<dbReference type="GO" id="GO:0000179">
    <property type="term" value="F:rRNA (adenine-N6,N6-)-dimethyltransferase activity"/>
    <property type="evidence" value="ECO:0007669"/>
    <property type="project" value="UniProtKB-UniRule"/>
</dbReference>
<evidence type="ECO:0000256" key="5">
    <source>
        <dbReference type="PROSITE-ProRule" id="PRU01026"/>
    </source>
</evidence>
<dbReference type="InterPro" id="IPR020598">
    <property type="entry name" value="rRNA_Ade_methylase_Trfase_N"/>
</dbReference>
<sequence>MSAWLEFTREVFSSKKSLLSFTLAALSHYGIRASRKRGQNFSVSPRYLEAFYRKLVEWSPQAVLEVGTGIGALAYYVALRGREWQVVTIENDRRIYSASVELAGGLDNIAFVLADALEVIETARFDTVFSSTPYSITMPLLLGIVRNNSVKRSVLGVQREVADRIVAEPGTRDYGRLTVAVALHFSVERLGDFRPQDFFPPPEVHTTLIALERKREYSRTWGPLLEELTGCIFSSRNKRAKRVVACCLERLGVSEERARTIAEESIRGEGMRARELSPQSIQEMLLKALSRG</sequence>
<dbReference type="PROSITE" id="PS51689">
    <property type="entry name" value="SAM_RNA_A_N6_MT"/>
    <property type="match status" value="1"/>
</dbReference>
<feature type="binding site" evidence="5">
    <location>
        <position position="90"/>
    </location>
    <ligand>
        <name>S-adenosyl-L-methionine</name>
        <dbReference type="ChEBI" id="CHEBI:59789"/>
    </ligand>
</feature>
<comment type="caution">
    <text evidence="5">Lacks conserved residue(s) required for the propagation of feature annotation.</text>
</comment>
<accession>A0A7J3ZJQ0</accession>
<evidence type="ECO:0000313" key="7">
    <source>
        <dbReference type="EMBL" id="HHQ80325.1"/>
    </source>
</evidence>
<dbReference type="PANTHER" id="PTHR11727:SF7">
    <property type="entry name" value="DIMETHYLADENOSINE TRANSFERASE-RELATED"/>
    <property type="match status" value="1"/>
</dbReference>
<dbReference type="InterPro" id="IPR029063">
    <property type="entry name" value="SAM-dependent_MTases_sf"/>
</dbReference>
<dbReference type="CDD" id="cd02440">
    <property type="entry name" value="AdoMet_MTases"/>
    <property type="match status" value="1"/>
</dbReference>
<evidence type="ECO:0000259" key="6">
    <source>
        <dbReference type="SMART" id="SM00650"/>
    </source>
</evidence>
<evidence type="ECO:0000256" key="4">
    <source>
        <dbReference type="ARBA" id="ARBA00022884"/>
    </source>
</evidence>
<dbReference type="AlphaFoldDB" id="A0A7J3ZJQ0"/>
<comment type="similarity">
    <text evidence="5">Belongs to the class I-like SAM-binding methyltransferase superfamily. rRNA adenine N(6)-methyltransferase family.</text>
</comment>
<dbReference type="PANTHER" id="PTHR11727">
    <property type="entry name" value="DIMETHYLADENOSINE TRANSFERASE"/>
    <property type="match status" value="1"/>
</dbReference>
<keyword evidence="1 5" id="KW-0489">Methyltransferase</keyword>
<keyword evidence="3 5" id="KW-0949">S-adenosyl-L-methionine</keyword>
<organism evidence="7">
    <name type="scientific">Fervidicoccus fontis</name>
    <dbReference type="NCBI Taxonomy" id="683846"/>
    <lineage>
        <taxon>Archaea</taxon>
        <taxon>Thermoproteota</taxon>
        <taxon>Thermoprotei</taxon>
        <taxon>Fervidicoccales</taxon>
        <taxon>Fervidicoccaceae</taxon>
        <taxon>Fervidicoccus</taxon>
    </lineage>
</organism>
<protein>
    <recommendedName>
        <fullName evidence="6">Ribosomal RNA adenine methylase transferase N-terminal domain-containing protein</fullName>
    </recommendedName>
</protein>
<feature type="binding site" evidence="5">
    <location>
        <position position="115"/>
    </location>
    <ligand>
        <name>S-adenosyl-L-methionine</name>
        <dbReference type="ChEBI" id="CHEBI:59789"/>
    </ligand>
</feature>
<feature type="binding site" evidence="5">
    <location>
        <position position="40"/>
    </location>
    <ligand>
        <name>S-adenosyl-L-methionine</name>
        <dbReference type="ChEBI" id="CHEBI:59789"/>
    </ligand>
</feature>
<evidence type="ECO:0000256" key="1">
    <source>
        <dbReference type="ARBA" id="ARBA00022603"/>
    </source>
</evidence>
<dbReference type="Gene3D" id="3.40.50.150">
    <property type="entry name" value="Vaccinia Virus protein VP39"/>
    <property type="match status" value="1"/>
</dbReference>
<proteinExistence type="inferred from homology"/>
<keyword evidence="2 5" id="KW-0808">Transferase</keyword>
<gene>
    <name evidence="7" type="ORF">ENM78_02525</name>
</gene>
<evidence type="ECO:0000256" key="3">
    <source>
        <dbReference type="ARBA" id="ARBA00022691"/>
    </source>
</evidence>
<feature type="binding site" evidence="5">
    <location>
        <position position="131"/>
    </location>
    <ligand>
        <name>S-adenosyl-L-methionine</name>
        <dbReference type="ChEBI" id="CHEBI:59789"/>
    </ligand>
</feature>
<evidence type="ECO:0000256" key="2">
    <source>
        <dbReference type="ARBA" id="ARBA00022679"/>
    </source>
</evidence>
<name>A0A7J3ZJQ0_9CREN</name>
<dbReference type="SUPFAM" id="SSF53335">
    <property type="entry name" value="S-adenosyl-L-methionine-dependent methyltransferases"/>
    <property type="match status" value="1"/>
</dbReference>
<keyword evidence="4 5" id="KW-0694">RNA-binding</keyword>
<dbReference type="InterPro" id="IPR001737">
    <property type="entry name" value="KsgA/Erm"/>
</dbReference>
<dbReference type="Pfam" id="PF00398">
    <property type="entry name" value="RrnaAD"/>
    <property type="match status" value="1"/>
</dbReference>
<comment type="caution">
    <text evidence="7">The sequence shown here is derived from an EMBL/GenBank/DDBJ whole genome shotgun (WGS) entry which is preliminary data.</text>
</comment>
<feature type="domain" description="Ribosomal RNA adenine methylase transferase N-terminal" evidence="6">
    <location>
        <begin position="51"/>
        <end position="215"/>
    </location>
</feature>
<dbReference type="EMBL" id="DRZC01000032">
    <property type="protein sequence ID" value="HHQ80325.1"/>
    <property type="molecule type" value="Genomic_DNA"/>
</dbReference>
<feature type="binding site" evidence="5">
    <location>
        <position position="67"/>
    </location>
    <ligand>
        <name>S-adenosyl-L-methionine</name>
        <dbReference type="ChEBI" id="CHEBI:59789"/>
    </ligand>
</feature>
<dbReference type="SMART" id="SM00650">
    <property type="entry name" value="rADc"/>
    <property type="match status" value="1"/>
</dbReference>